<evidence type="ECO:0000256" key="1">
    <source>
        <dbReference type="ARBA" id="ARBA00004651"/>
    </source>
</evidence>
<feature type="transmembrane region" description="Helical" evidence="7">
    <location>
        <begin position="459"/>
        <end position="476"/>
    </location>
</feature>
<feature type="domain" description="Mechanosensitive ion channel transmembrane helices 2/3" evidence="10">
    <location>
        <begin position="438"/>
        <end position="478"/>
    </location>
</feature>
<sequence length="675" mass="72452">MFIIRLLLLSLLICLSTVSPLHAQAPATSATEPSKVAELLRLLEDADVKTWLAQRQAAVPGKGATEVARVIDDLEVRSRTRLNVLLSAVPRVGSELYRAASSVRQEAHDSGFAPGILMIGIIAGIGFGTEWFLRRSVPAVTLPNQLLSQMQTEFAPLLIFTATVAVVFLVVAWPPLMRVVVLYSLVATVAYRSLLALYRLAMTVSVPMAKAYPRVRLFVAVLTAAMAFSAVCERLAVAEDVCSLIAIGFSGLLLLIAIETIGRNRSSDDAQLLGRRVPRTIGIAGAVTLWLLWCGGFLALFWLGIMVVVVPRVLSIADKLTHAFAASRWNDGGATDPKTVLLVRGARAIIIIVAVDWIAFVWRHNFQPITGQLALAKTIITGAFNSVVILLVIDLVWQLGNAYIARQLGRVGDGGALPPNLIARQGRLRTLLPVFRNALAAGLLSVAALTVLSQMGVQIGPLIAGAGVVGVAIGFGSQTLVKDVVSGIFYLLDDAFRVGEYIEAGSYTGTVESFSLRSVRLRHHRGPIFTVPFGSLGAIKNSSRDWTVDKFRIRVPFKTDLDKVRKLIKTIGGQLQADPELGASFIEPLKLKGVEQIGEYGIELGLGFTCKPGDQTTIRRKAYTMLMHAFGDNGIDFAQPVVQVSGDDKGSAAAALTTRQLQGTTAPPGPDGRAS</sequence>
<evidence type="ECO:0000256" key="8">
    <source>
        <dbReference type="SAM" id="SignalP"/>
    </source>
</evidence>
<feature type="signal peptide" evidence="8">
    <location>
        <begin position="1"/>
        <end position="23"/>
    </location>
</feature>
<keyword evidence="11" id="KW-0614">Plasmid</keyword>
<dbReference type="PANTHER" id="PTHR30460">
    <property type="entry name" value="MODERATE CONDUCTANCE MECHANOSENSITIVE CHANNEL YBIO"/>
    <property type="match status" value="1"/>
</dbReference>
<dbReference type="SUPFAM" id="SSF82689">
    <property type="entry name" value="Mechanosensitive channel protein MscS (YggB), C-terminal domain"/>
    <property type="match status" value="1"/>
</dbReference>
<feature type="transmembrane region" description="Helical" evidence="7">
    <location>
        <begin position="179"/>
        <end position="197"/>
    </location>
</feature>
<evidence type="ECO:0000313" key="11">
    <source>
        <dbReference type="EMBL" id="AMP34896.1"/>
    </source>
</evidence>
<feature type="transmembrane region" description="Helical" evidence="7">
    <location>
        <begin position="154"/>
        <end position="173"/>
    </location>
</feature>
<dbReference type="Pfam" id="PF21088">
    <property type="entry name" value="MS_channel_1st"/>
    <property type="match status" value="1"/>
</dbReference>
<evidence type="ECO:0000256" key="7">
    <source>
        <dbReference type="SAM" id="Phobius"/>
    </source>
</evidence>
<gene>
    <name evidence="11" type="ORF">pSinB_029</name>
</gene>
<dbReference type="InterPro" id="IPR011066">
    <property type="entry name" value="MscS_channel_C_sf"/>
</dbReference>
<feature type="transmembrane region" description="Helical" evidence="7">
    <location>
        <begin position="283"/>
        <end position="310"/>
    </location>
</feature>
<keyword evidence="6 7" id="KW-0472">Membrane</keyword>
<dbReference type="Pfam" id="PF00924">
    <property type="entry name" value="MS_channel_2nd"/>
    <property type="match status" value="1"/>
</dbReference>
<dbReference type="AlphaFoldDB" id="A0A142BP88"/>
<dbReference type="InterPro" id="IPR023408">
    <property type="entry name" value="MscS_beta-dom_sf"/>
</dbReference>
<dbReference type="PANTHER" id="PTHR30460:SF0">
    <property type="entry name" value="MODERATE CONDUCTANCE MECHANOSENSITIVE CHANNEL YBIO"/>
    <property type="match status" value="1"/>
</dbReference>
<dbReference type="InterPro" id="IPR010920">
    <property type="entry name" value="LSM_dom_sf"/>
</dbReference>
<name>A0A142BP88_9HYPH</name>
<dbReference type="InterPro" id="IPR011014">
    <property type="entry name" value="MscS_channel_TM-2"/>
</dbReference>
<evidence type="ECO:0000256" key="3">
    <source>
        <dbReference type="ARBA" id="ARBA00022475"/>
    </source>
</evidence>
<evidence type="ECO:0000256" key="2">
    <source>
        <dbReference type="ARBA" id="ARBA00008017"/>
    </source>
</evidence>
<evidence type="ECO:0000256" key="4">
    <source>
        <dbReference type="ARBA" id="ARBA00022692"/>
    </source>
</evidence>
<dbReference type="Gene3D" id="2.30.30.60">
    <property type="match status" value="1"/>
</dbReference>
<organism evidence="11">
    <name type="scientific">Sinorhizobium sp. M14</name>
    <dbReference type="NCBI Taxonomy" id="430451"/>
    <lineage>
        <taxon>Bacteria</taxon>
        <taxon>Pseudomonadati</taxon>
        <taxon>Pseudomonadota</taxon>
        <taxon>Alphaproteobacteria</taxon>
        <taxon>Hyphomicrobiales</taxon>
        <taxon>Rhizobiaceae</taxon>
        <taxon>Sinorhizobium/Ensifer group</taxon>
        <taxon>Sinorhizobium</taxon>
    </lineage>
</organism>
<comment type="similarity">
    <text evidence="2">Belongs to the MscS (TC 1.A.23) family.</text>
</comment>
<evidence type="ECO:0000256" key="5">
    <source>
        <dbReference type="ARBA" id="ARBA00022989"/>
    </source>
</evidence>
<evidence type="ECO:0000256" key="6">
    <source>
        <dbReference type="ARBA" id="ARBA00023136"/>
    </source>
</evidence>
<evidence type="ECO:0000259" key="9">
    <source>
        <dbReference type="Pfam" id="PF00924"/>
    </source>
</evidence>
<comment type="subcellular location">
    <subcellularLocation>
        <location evidence="1">Cell membrane</location>
        <topology evidence="1">Multi-pass membrane protein</topology>
    </subcellularLocation>
</comment>
<dbReference type="EMBL" id="KU140623">
    <property type="protein sequence ID" value="AMP34896.1"/>
    <property type="molecule type" value="Genomic_DNA"/>
</dbReference>
<geneLocation type="plasmid" evidence="11">
    <name>pSinB</name>
</geneLocation>
<accession>A0A142BP88</accession>
<dbReference type="InterPro" id="IPR006685">
    <property type="entry name" value="MscS_channel_2nd"/>
</dbReference>
<dbReference type="GO" id="GO:0008381">
    <property type="term" value="F:mechanosensitive monoatomic ion channel activity"/>
    <property type="evidence" value="ECO:0007669"/>
    <property type="project" value="InterPro"/>
</dbReference>
<feature type="domain" description="Mechanosensitive ion channel MscS" evidence="9">
    <location>
        <begin position="479"/>
        <end position="544"/>
    </location>
</feature>
<keyword evidence="3" id="KW-1003">Cell membrane</keyword>
<feature type="transmembrane region" description="Helical" evidence="7">
    <location>
        <begin position="112"/>
        <end position="133"/>
    </location>
</feature>
<keyword evidence="8" id="KW-0732">Signal</keyword>
<proteinExistence type="inferred from homology"/>
<feature type="chain" id="PRO_5007493417" evidence="8">
    <location>
        <begin position="24"/>
        <end position="675"/>
    </location>
</feature>
<dbReference type="RefSeq" id="WP_115422873.1">
    <property type="nucleotide sequence ID" value="NZ_KU140623.1"/>
</dbReference>
<dbReference type="InterPro" id="IPR045276">
    <property type="entry name" value="YbiO_bact"/>
</dbReference>
<dbReference type="SUPFAM" id="SSF82861">
    <property type="entry name" value="Mechanosensitive channel protein MscS (YggB), transmembrane region"/>
    <property type="match status" value="1"/>
</dbReference>
<keyword evidence="5 7" id="KW-1133">Transmembrane helix</keyword>
<evidence type="ECO:0000259" key="10">
    <source>
        <dbReference type="Pfam" id="PF21088"/>
    </source>
</evidence>
<dbReference type="GO" id="GO:0005886">
    <property type="term" value="C:plasma membrane"/>
    <property type="evidence" value="ECO:0007669"/>
    <property type="project" value="UniProtKB-SubCell"/>
</dbReference>
<dbReference type="Gene3D" id="1.10.287.1260">
    <property type="match status" value="1"/>
</dbReference>
<feature type="transmembrane region" description="Helical" evidence="7">
    <location>
        <begin position="243"/>
        <end position="262"/>
    </location>
</feature>
<feature type="transmembrane region" description="Helical" evidence="7">
    <location>
        <begin position="374"/>
        <end position="393"/>
    </location>
</feature>
<dbReference type="InterPro" id="IPR049142">
    <property type="entry name" value="MS_channel_1st"/>
</dbReference>
<protein>
    <submittedName>
        <fullName evidence="11">Mechanosensitive ion channel protein</fullName>
    </submittedName>
</protein>
<keyword evidence="4 7" id="KW-0812">Transmembrane</keyword>
<dbReference type="Gene3D" id="3.30.70.100">
    <property type="match status" value="1"/>
</dbReference>
<feature type="transmembrane region" description="Helical" evidence="7">
    <location>
        <begin position="341"/>
        <end position="362"/>
    </location>
</feature>
<dbReference type="SUPFAM" id="SSF50182">
    <property type="entry name" value="Sm-like ribonucleoproteins"/>
    <property type="match status" value="1"/>
</dbReference>
<feature type="transmembrane region" description="Helical" evidence="7">
    <location>
        <begin position="217"/>
        <end position="237"/>
    </location>
</feature>
<feature type="transmembrane region" description="Helical" evidence="7">
    <location>
        <begin position="434"/>
        <end position="452"/>
    </location>
</feature>
<reference evidence="11" key="1">
    <citation type="submission" date="2015-11" db="EMBL/GenBank/DDBJ databases">
        <title>Molecular characterization of pSinB plasmid of arsenite oxidizing, metalotolerant Sinorhizobium sp. M14 - insight into the heavy metal resistome of sinorhizobial extrachromosomal replicons.</title>
        <authorList>
            <person name="Romaniuk K."/>
            <person name="Decewicz P."/>
            <person name="Mielnicki S."/>
            <person name="Sklodowska A."/>
            <person name="Dziewit L."/>
            <person name="Drewniak L."/>
        </authorList>
    </citation>
    <scope>NUCLEOTIDE SEQUENCE</scope>
    <source>
        <strain evidence="11">M14</strain>
        <plasmid evidence="11">pSinB</plasmid>
    </source>
</reference>